<gene>
    <name evidence="6 8" type="primary">rsmH</name>
    <name evidence="8" type="ORF">GCM10025862_09570</name>
</gene>
<sequence length="384" mass="41113">MTERTGAAGRHVPVLRDRIVELLAPALSRPLPDGERPVYVDGTLGMGGHAEAVLTACPEARLVGIDRDTEAIRLAAERLAPFGDRVTLVHARYDEIGEVLADVLADRAADRPDDRAAAGATPGVQAILLDLGVSSLQLDELDRGFAYRVDAPLDMRMDATTGPTAADVLNTYDAAELTRVLRTYGEERFAARIAKAVVRERERAPFTTSARLVELLRDAIPAASQRTGGHPGKRTFQALRIEVNAELASLEVAVPAAVDALAVGGRLAVLSYHSLEDRLVKQALAAGATSTAPPGLPVELPEHRPFLRLVTRGGEEPTEAEVAENSRAASARLRVAERTRPSGPLAERHPAGPRRPDRPHRAPSANRTPAASRRTSSTHPKGTR</sequence>
<accession>A0ABQ6HKF3</accession>
<dbReference type="SUPFAM" id="SSF53335">
    <property type="entry name" value="S-adenosyl-L-methionine-dependent methyltransferases"/>
    <property type="match status" value="1"/>
</dbReference>
<feature type="binding site" evidence="6">
    <location>
        <position position="66"/>
    </location>
    <ligand>
        <name>S-adenosyl-L-methionine</name>
        <dbReference type="ChEBI" id="CHEBI:59789"/>
    </ligand>
</feature>
<evidence type="ECO:0000256" key="7">
    <source>
        <dbReference type="SAM" id="MobiDB-lite"/>
    </source>
</evidence>
<dbReference type="RefSeq" id="WP_241442881.1">
    <property type="nucleotide sequence ID" value="NZ_BSUJ01000001.1"/>
</dbReference>
<dbReference type="InterPro" id="IPR002903">
    <property type="entry name" value="RsmH"/>
</dbReference>
<dbReference type="EC" id="2.1.1.199" evidence="6"/>
<evidence type="ECO:0000256" key="4">
    <source>
        <dbReference type="ARBA" id="ARBA00022679"/>
    </source>
</evidence>
<feature type="binding site" evidence="6">
    <location>
        <position position="137"/>
    </location>
    <ligand>
        <name>S-adenosyl-L-methionine</name>
        <dbReference type="ChEBI" id="CHEBI:59789"/>
    </ligand>
</feature>
<evidence type="ECO:0000313" key="8">
    <source>
        <dbReference type="EMBL" id="GMA18936.1"/>
    </source>
</evidence>
<dbReference type="Pfam" id="PF01795">
    <property type="entry name" value="Methyltransf_5"/>
    <property type="match status" value="1"/>
</dbReference>
<comment type="subcellular location">
    <subcellularLocation>
        <location evidence="6">Cytoplasm</location>
    </subcellularLocation>
</comment>
<evidence type="ECO:0000256" key="6">
    <source>
        <dbReference type="HAMAP-Rule" id="MF_01007"/>
    </source>
</evidence>
<keyword evidence="9" id="KW-1185">Reference proteome</keyword>
<dbReference type="GO" id="GO:0032259">
    <property type="term" value="P:methylation"/>
    <property type="evidence" value="ECO:0007669"/>
    <property type="project" value="UniProtKB-KW"/>
</dbReference>
<feature type="binding site" evidence="6">
    <location>
        <begin position="47"/>
        <end position="49"/>
    </location>
    <ligand>
        <name>S-adenosyl-L-methionine</name>
        <dbReference type="ChEBI" id="CHEBI:59789"/>
    </ligand>
</feature>
<proteinExistence type="inferred from homology"/>
<comment type="similarity">
    <text evidence="1 6">Belongs to the methyltransferase superfamily. RsmH family.</text>
</comment>
<dbReference type="Gene3D" id="3.40.50.150">
    <property type="entry name" value="Vaccinia Virus protein VP39"/>
    <property type="match status" value="1"/>
</dbReference>
<dbReference type="PANTHER" id="PTHR11265:SF0">
    <property type="entry name" value="12S RRNA N4-METHYLCYTIDINE METHYLTRANSFERASE"/>
    <property type="match status" value="1"/>
</dbReference>
<keyword evidence="2 6" id="KW-0698">rRNA processing</keyword>
<dbReference type="HAMAP" id="MF_01007">
    <property type="entry name" value="16SrRNA_methyltr_H"/>
    <property type="match status" value="1"/>
</dbReference>
<evidence type="ECO:0000256" key="2">
    <source>
        <dbReference type="ARBA" id="ARBA00022552"/>
    </source>
</evidence>
<dbReference type="InterPro" id="IPR029063">
    <property type="entry name" value="SAM-dependent_MTases_sf"/>
</dbReference>
<dbReference type="SUPFAM" id="SSF81799">
    <property type="entry name" value="Putative methyltransferase TM0872, insert domain"/>
    <property type="match status" value="1"/>
</dbReference>
<organism evidence="8 9">
    <name type="scientific">Arsenicicoccus piscis</name>
    <dbReference type="NCBI Taxonomy" id="673954"/>
    <lineage>
        <taxon>Bacteria</taxon>
        <taxon>Bacillati</taxon>
        <taxon>Actinomycetota</taxon>
        <taxon>Actinomycetes</taxon>
        <taxon>Micrococcales</taxon>
        <taxon>Intrasporangiaceae</taxon>
        <taxon>Arsenicicoccus</taxon>
    </lineage>
</organism>
<comment type="catalytic activity">
    <reaction evidence="6">
        <text>cytidine(1402) in 16S rRNA + S-adenosyl-L-methionine = N(4)-methylcytidine(1402) in 16S rRNA + S-adenosyl-L-homocysteine + H(+)</text>
        <dbReference type="Rhea" id="RHEA:42928"/>
        <dbReference type="Rhea" id="RHEA-COMP:10286"/>
        <dbReference type="Rhea" id="RHEA-COMP:10287"/>
        <dbReference type="ChEBI" id="CHEBI:15378"/>
        <dbReference type="ChEBI" id="CHEBI:57856"/>
        <dbReference type="ChEBI" id="CHEBI:59789"/>
        <dbReference type="ChEBI" id="CHEBI:74506"/>
        <dbReference type="ChEBI" id="CHEBI:82748"/>
        <dbReference type="EC" id="2.1.1.199"/>
    </reaction>
</comment>
<feature type="binding site" evidence="6">
    <location>
        <position position="93"/>
    </location>
    <ligand>
        <name>S-adenosyl-L-methionine</name>
        <dbReference type="ChEBI" id="CHEBI:59789"/>
    </ligand>
</feature>
<dbReference type="PANTHER" id="PTHR11265">
    <property type="entry name" value="S-ADENOSYL-METHYLTRANSFERASE MRAW"/>
    <property type="match status" value="1"/>
</dbReference>
<keyword evidence="4 6" id="KW-0808">Transferase</keyword>
<evidence type="ECO:0000256" key="5">
    <source>
        <dbReference type="ARBA" id="ARBA00022691"/>
    </source>
</evidence>
<keyword evidence="3 6" id="KW-0489">Methyltransferase</keyword>
<evidence type="ECO:0000256" key="3">
    <source>
        <dbReference type="ARBA" id="ARBA00022603"/>
    </source>
</evidence>
<protein>
    <recommendedName>
        <fullName evidence="6">Ribosomal RNA small subunit methyltransferase H</fullName>
        <ecNumber evidence="6">2.1.1.199</ecNumber>
    </recommendedName>
    <alternativeName>
        <fullName evidence="6">16S rRNA m(4)C1402 methyltransferase</fullName>
    </alternativeName>
    <alternativeName>
        <fullName evidence="6">rRNA (cytosine-N(4)-)-methyltransferase RsmH</fullName>
    </alternativeName>
</protein>
<comment type="caution">
    <text evidence="8">The sequence shown here is derived from an EMBL/GenBank/DDBJ whole genome shotgun (WGS) entry which is preliminary data.</text>
</comment>
<evidence type="ECO:0000313" key="9">
    <source>
        <dbReference type="Proteomes" id="UP001157109"/>
    </source>
</evidence>
<feature type="compositionally biased region" description="Basic and acidic residues" evidence="7">
    <location>
        <begin position="334"/>
        <end position="360"/>
    </location>
</feature>
<dbReference type="Gene3D" id="1.10.150.170">
    <property type="entry name" value="Putative methyltransferase TM0872, insert domain"/>
    <property type="match status" value="1"/>
</dbReference>
<evidence type="ECO:0000256" key="1">
    <source>
        <dbReference type="ARBA" id="ARBA00010396"/>
    </source>
</evidence>
<dbReference type="EMBL" id="BSUJ01000001">
    <property type="protein sequence ID" value="GMA18936.1"/>
    <property type="molecule type" value="Genomic_DNA"/>
</dbReference>
<dbReference type="InterPro" id="IPR023397">
    <property type="entry name" value="SAM-dep_MeTrfase_MraW_recog"/>
</dbReference>
<comment type="function">
    <text evidence="6">Specifically methylates the N4 position of cytidine in position 1402 (C1402) of 16S rRNA.</text>
</comment>
<dbReference type="Proteomes" id="UP001157109">
    <property type="component" value="Unassembled WGS sequence"/>
</dbReference>
<feature type="compositionally biased region" description="Polar residues" evidence="7">
    <location>
        <begin position="365"/>
        <end position="384"/>
    </location>
</feature>
<feature type="region of interest" description="Disordered" evidence="7">
    <location>
        <begin position="313"/>
        <end position="384"/>
    </location>
</feature>
<reference evidence="9" key="1">
    <citation type="journal article" date="2019" name="Int. J. Syst. Evol. Microbiol.">
        <title>The Global Catalogue of Microorganisms (GCM) 10K type strain sequencing project: providing services to taxonomists for standard genome sequencing and annotation.</title>
        <authorList>
            <consortium name="The Broad Institute Genomics Platform"/>
            <consortium name="The Broad Institute Genome Sequencing Center for Infectious Disease"/>
            <person name="Wu L."/>
            <person name="Ma J."/>
        </authorList>
    </citation>
    <scope>NUCLEOTIDE SEQUENCE [LARGE SCALE GENOMIC DNA]</scope>
    <source>
        <strain evidence="9">NBRC 105830</strain>
    </source>
</reference>
<feature type="binding site" evidence="6">
    <location>
        <position position="130"/>
    </location>
    <ligand>
        <name>S-adenosyl-L-methionine</name>
        <dbReference type="ChEBI" id="CHEBI:59789"/>
    </ligand>
</feature>
<name>A0ABQ6HKF3_9MICO</name>
<keyword evidence="5 6" id="KW-0949">S-adenosyl-L-methionine</keyword>
<dbReference type="GO" id="GO:0008168">
    <property type="term" value="F:methyltransferase activity"/>
    <property type="evidence" value="ECO:0007669"/>
    <property type="project" value="UniProtKB-KW"/>
</dbReference>
<keyword evidence="6" id="KW-0963">Cytoplasm</keyword>
<dbReference type="NCBIfam" id="TIGR00006">
    <property type="entry name" value="16S rRNA (cytosine(1402)-N(4))-methyltransferase RsmH"/>
    <property type="match status" value="1"/>
</dbReference>